<organism evidence="2 3">
    <name type="scientific">Haloferula rosea</name>
    <dbReference type="NCBI Taxonomy" id="490093"/>
    <lineage>
        <taxon>Bacteria</taxon>
        <taxon>Pseudomonadati</taxon>
        <taxon>Verrucomicrobiota</taxon>
        <taxon>Verrucomicrobiia</taxon>
        <taxon>Verrucomicrobiales</taxon>
        <taxon>Verrucomicrobiaceae</taxon>
        <taxon>Haloferula</taxon>
    </lineage>
</organism>
<dbReference type="RefSeq" id="WP_234044515.1">
    <property type="nucleotide sequence ID" value="NZ_JAENII010000003.1"/>
</dbReference>
<keyword evidence="3" id="KW-1185">Reference proteome</keyword>
<dbReference type="Proteomes" id="UP000658278">
    <property type="component" value="Unassembled WGS sequence"/>
</dbReference>
<proteinExistence type="predicted"/>
<dbReference type="AlphaFoldDB" id="A0A934RC38"/>
<gene>
    <name evidence="2" type="ORF">JIN81_06040</name>
</gene>
<evidence type="ECO:0000313" key="2">
    <source>
        <dbReference type="EMBL" id="MBK1826569.1"/>
    </source>
</evidence>
<sequence length="746" mass="75332">MASAEVVAGWDTWDSVTAPTVSVAATGVTASATASAVGGTQNWSLEGGSNAGRGSSGDGTWGSFAAGVAASSETELFSSNITLTNGKTDGEITFTIINNGATDLDLNEFNFDAYAFRPNAARTYALNVLAGSDITVGNVFTSTEDEITSVGSAGDHTVHDEIDIDLTGLLDSTLEVGGTAIIQLAFSDGTGSGGGHHLFLDNVALTTASSLTDKLVITSAPASADAGADFSVTVEAQNAGGSPIAVTQDTTVSLSSSGEGILAGATGTILTGTSSVVLGTVSSDVAETITLTATSTAGDPFIPSVPSAPIDILAGPATDLFVETAADGSGEAVGPVSLLLGATIDVFAITRDALGNFVANDPAATFTLTNITGAILPEDLVDNLDGSANFEAFDVGTCNISASLSGFTDAESGLITTEELTAKWDRTGGNSSWDLAANWVGDVLPAFDNQTDLFLYDPIADDEGKVNTYMAASRTIRSLNYTADADANFNFRTTVSGTTGAADLIFDTDSLVDPAELNVDADATGTFKIGNVANDPERVHGDVVLEDELKVVHLGSGTVIIDANIRDGAASHGITLDSTSTGTVDFRGTNSFTGATNVNGGVLIVNGGSIDDTASLSIDGGVVDVAADETVGQLSLGGVVQPDGIYGSSASAAPVPDDVNFSGTGTITVGTPPVAETIVIDSITKTGTNATITFTSSSNVDVYRSTDLINWGTAYATNQPSGSYTDTSANGTKHFYVLVPTGDPGP</sequence>
<evidence type="ECO:0000313" key="3">
    <source>
        <dbReference type="Proteomes" id="UP000658278"/>
    </source>
</evidence>
<protein>
    <submittedName>
        <fullName evidence="2">Uncharacterized protein</fullName>
    </submittedName>
</protein>
<dbReference type="EMBL" id="JAENII010000003">
    <property type="protein sequence ID" value="MBK1826569.1"/>
    <property type="molecule type" value="Genomic_DNA"/>
</dbReference>
<accession>A0A934RC38</accession>
<dbReference type="NCBIfam" id="TIGR02601">
    <property type="entry name" value="autotrns_rpt"/>
    <property type="match status" value="1"/>
</dbReference>
<name>A0A934RC38_9BACT</name>
<keyword evidence="1" id="KW-0732">Signal</keyword>
<comment type="caution">
    <text evidence="2">The sequence shown here is derived from an EMBL/GenBank/DDBJ whole genome shotgun (WGS) entry which is preliminary data.</text>
</comment>
<reference evidence="2" key="1">
    <citation type="submission" date="2021-01" db="EMBL/GenBank/DDBJ databases">
        <title>Modified the classification status of verrucomicrobia.</title>
        <authorList>
            <person name="Feng X."/>
        </authorList>
    </citation>
    <scope>NUCLEOTIDE SEQUENCE</scope>
    <source>
        <strain evidence="2">KCTC 22201</strain>
    </source>
</reference>
<evidence type="ECO:0000256" key="1">
    <source>
        <dbReference type="ARBA" id="ARBA00022729"/>
    </source>
</evidence>
<dbReference type="InterPro" id="IPR013425">
    <property type="entry name" value="Autotrns_rpt"/>
</dbReference>